<dbReference type="Proteomes" id="UP001596113">
    <property type="component" value="Unassembled WGS sequence"/>
</dbReference>
<dbReference type="PANTHER" id="PTHR11076">
    <property type="entry name" value="DNA REPAIR POLYMERASE UMUC / TRANSFERASE FAMILY MEMBER"/>
    <property type="match status" value="1"/>
</dbReference>
<dbReference type="GO" id="GO:0003887">
    <property type="term" value="F:DNA-directed DNA polymerase activity"/>
    <property type="evidence" value="ECO:0007669"/>
    <property type="project" value="UniProtKB-EC"/>
</dbReference>
<dbReference type="Pfam" id="PF11799">
    <property type="entry name" value="IMS_C"/>
    <property type="match status" value="1"/>
</dbReference>
<dbReference type="InterPro" id="IPR050116">
    <property type="entry name" value="DNA_polymerase-Y"/>
</dbReference>
<dbReference type="InterPro" id="IPR036775">
    <property type="entry name" value="DNA_pol_Y-fam_lit_finger_sf"/>
</dbReference>
<dbReference type="SUPFAM" id="SSF100879">
    <property type="entry name" value="Lesion bypass DNA polymerase (Y-family), little finger domain"/>
    <property type="match status" value="1"/>
</dbReference>
<dbReference type="InterPro" id="IPR001126">
    <property type="entry name" value="UmuC"/>
</dbReference>
<evidence type="ECO:0000259" key="2">
    <source>
        <dbReference type="PROSITE" id="PS50173"/>
    </source>
</evidence>
<dbReference type="InterPro" id="IPR043502">
    <property type="entry name" value="DNA/RNA_pol_sf"/>
</dbReference>
<dbReference type="InterPro" id="IPR043128">
    <property type="entry name" value="Rev_trsase/Diguanyl_cyclase"/>
</dbReference>
<dbReference type="Gene3D" id="3.40.1170.60">
    <property type="match status" value="1"/>
</dbReference>
<dbReference type="Pfam" id="PF00817">
    <property type="entry name" value="IMS"/>
    <property type="match status" value="1"/>
</dbReference>
<comment type="caution">
    <text evidence="3">The sequence shown here is derived from an EMBL/GenBank/DDBJ whole genome shotgun (WGS) entry which is preliminary data.</text>
</comment>
<dbReference type="PROSITE" id="PS50173">
    <property type="entry name" value="UMUC"/>
    <property type="match status" value="1"/>
</dbReference>
<evidence type="ECO:0000313" key="3">
    <source>
        <dbReference type="EMBL" id="MFC5403132.1"/>
    </source>
</evidence>
<sequence>MSQERTIYLIDCQSFYASCEKAARPELKHKPVAVGDPDRPSGIILAACPIAKSFGVTTAERAKTALAKCPELVIVRPRMQRYIEISLMITRIFESYTDLVEPYSIDEQFLDITGVLHKYESAEALAKKIQHEVLLSTGVWCRTGIGPTKILAKMATDNFAKKHPDGIFRLGYDNLETDLWPLPVNQMFMVASKMTAHFWIMGCQTIGDIARMTLPDFKRRLRQRMGRQSDIQAEYYWQTARGLDPSPVVPSIRNELQSVSHGKTLRASLYTKREDIEIVLSELVTEVCRRARKIGKQGRVVAVGLGESDGTGAARFGRQVTLPHATSLTHEVGAASLRLFRANWQGMPVSHIYVSLTQLSDDDVTQLTLFDDRARAYDLERAVDSIKDRFGSAAILKASSHLEAGVARERAGQIGGHFK</sequence>
<feature type="domain" description="UmuC" evidence="2">
    <location>
        <begin position="7"/>
        <end position="191"/>
    </location>
</feature>
<name>A0ABW0HVP5_9BACL</name>
<evidence type="ECO:0000313" key="4">
    <source>
        <dbReference type="Proteomes" id="UP001596113"/>
    </source>
</evidence>
<dbReference type="NCBIfam" id="NF002848">
    <property type="entry name" value="PRK03103.1"/>
    <property type="match status" value="1"/>
</dbReference>
<keyword evidence="4" id="KW-1185">Reference proteome</keyword>
<accession>A0ABW0HVP5</accession>
<dbReference type="SUPFAM" id="SSF56672">
    <property type="entry name" value="DNA/RNA polymerases"/>
    <property type="match status" value="1"/>
</dbReference>
<gene>
    <name evidence="3" type="ORF">ACFPOF_10365</name>
</gene>
<dbReference type="InterPro" id="IPR022880">
    <property type="entry name" value="DNApol_IV"/>
</dbReference>
<dbReference type="Gene3D" id="3.30.70.270">
    <property type="match status" value="1"/>
</dbReference>
<dbReference type="Gene3D" id="3.30.1490.100">
    <property type="entry name" value="DNA polymerase, Y-family, little finger domain"/>
    <property type="match status" value="1"/>
</dbReference>
<reference evidence="4" key="1">
    <citation type="journal article" date="2019" name="Int. J. Syst. Evol. Microbiol.">
        <title>The Global Catalogue of Microorganisms (GCM) 10K type strain sequencing project: providing services to taxonomists for standard genome sequencing and annotation.</title>
        <authorList>
            <consortium name="The Broad Institute Genomics Platform"/>
            <consortium name="The Broad Institute Genome Sequencing Center for Infectious Disease"/>
            <person name="Wu L."/>
            <person name="Ma J."/>
        </authorList>
    </citation>
    <scope>NUCLEOTIDE SEQUENCE [LARGE SCALE GENOMIC DNA]</scope>
    <source>
        <strain evidence="4">CGMCC 1.18575</strain>
    </source>
</reference>
<dbReference type="EC" id="2.7.7.7" evidence="3"/>
<evidence type="ECO:0000256" key="1">
    <source>
        <dbReference type="ARBA" id="ARBA00010945"/>
    </source>
</evidence>
<proteinExistence type="inferred from homology"/>
<keyword evidence="3" id="KW-0808">Transferase</keyword>
<dbReference type="EMBL" id="JBHSMI010000020">
    <property type="protein sequence ID" value="MFC5403132.1"/>
    <property type="molecule type" value="Genomic_DNA"/>
</dbReference>
<comment type="similarity">
    <text evidence="1">Belongs to the DNA polymerase type-Y family.</text>
</comment>
<organism evidence="3 4">
    <name type="scientific">Cohnella soli</name>
    <dbReference type="NCBI Taxonomy" id="425005"/>
    <lineage>
        <taxon>Bacteria</taxon>
        <taxon>Bacillati</taxon>
        <taxon>Bacillota</taxon>
        <taxon>Bacilli</taxon>
        <taxon>Bacillales</taxon>
        <taxon>Paenibacillaceae</taxon>
        <taxon>Cohnella</taxon>
    </lineage>
</organism>
<dbReference type="InterPro" id="IPR017961">
    <property type="entry name" value="DNA_pol_Y-fam_little_finger"/>
</dbReference>
<keyword evidence="3" id="KW-0548">Nucleotidyltransferase</keyword>
<protein>
    <submittedName>
        <fullName evidence="3">DNA polymerase IV</fullName>
        <ecNumber evidence="3">2.7.7.7</ecNumber>
    </submittedName>
</protein>
<dbReference type="CDD" id="cd03586">
    <property type="entry name" value="PolY_Pol_IV_kappa"/>
    <property type="match status" value="1"/>
</dbReference>
<dbReference type="PANTHER" id="PTHR11076:SF35">
    <property type="entry name" value="DNA REPAIR PROTEIN HOMOLOG YOBH"/>
    <property type="match status" value="1"/>
</dbReference>
<dbReference type="RefSeq" id="WP_378132199.1">
    <property type="nucleotide sequence ID" value="NZ_JBHSMI010000020.1"/>
</dbReference>